<evidence type="ECO:0000313" key="3">
    <source>
        <dbReference type="Proteomes" id="UP000198703"/>
    </source>
</evidence>
<keyword evidence="1" id="KW-0732">Signal</keyword>
<proteinExistence type="predicted"/>
<name>A0A1H3X3X4_9RHOB</name>
<dbReference type="Proteomes" id="UP000198703">
    <property type="component" value="Unassembled WGS sequence"/>
</dbReference>
<organism evidence="2 3">
    <name type="scientific">Rubrimonas cliftonensis</name>
    <dbReference type="NCBI Taxonomy" id="89524"/>
    <lineage>
        <taxon>Bacteria</taxon>
        <taxon>Pseudomonadati</taxon>
        <taxon>Pseudomonadota</taxon>
        <taxon>Alphaproteobacteria</taxon>
        <taxon>Rhodobacterales</taxon>
        <taxon>Paracoccaceae</taxon>
        <taxon>Rubrimonas</taxon>
    </lineage>
</organism>
<reference evidence="2 3" key="1">
    <citation type="submission" date="2016-10" db="EMBL/GenBank/DDBJ databases">
        <authorList>
            <person name="de Groot N.N."/>
        </authorList>
    </citation>
    <scope>NUCLEOTIDE SEQUENCE [LARGE SCALE GENOMIC DNA]</scope>
    <source>
        <strain evidence="2 3">DSM 15345</strain>
    </source>
</reference>
<evidence type="ECO:0000256" key="1">
    <source>
        <dbReference type="SAM" id="SignalP"/>
    </source>
</evidence>
<feature type="signal peptide" evidence="1">
    <location>
        <begin position="1"/>
        <end position="23"/>
    </location>
</feature>
<sequence length="227" mass="24827">MRGTSLVLVAALFGAAVSGPVSAQQAEPLGYGVEDAPNRYAFLSLVTCRHCVDLYATIRDGEVHGVPVLAREAAAQAHQALEDGRIRLDVYFVHQSRKDLWADLLVRCSADPLESHRRLQLAESHWRDVTFRHGEGFKRVEIPAARAVKVMRAILSPDLIAADAFDGCLQGEARAAEVVKVSRERYEEARSEAADATVNFPAAFIDGELNMGAVEILHAIADDLARR</sequence>
<protein>
    <recommendedName>
        <fullName evidence="4">Thioredoxin</fullName>
    </recommendedName>
</protein>
<dbReference type="STRING" id="89524.SAMN05444370_102265"/>
<dbReference type="AlphaFoldDB" id="A0A1H3X3X4"/>
<dbReference type="RefSeq" id="WP_139283982.1">
    <property type="nucleotide sequence ID" value="NZ_FNQM01000002.1"/>
</dbReference>
<gene>
    <name evidence="2" type="ORF">SAMN05444370_102265</name>
</gene>
<evidence type="ECO:0000313" key="2">
    <source>
        <dbReference type="EMBL" id="SDZ94109.1"/>
    </source>
</evidence>
<dbReference type="EMBL" id="FNQM01000002">
    <property type="protein sequence ID" value="SDZ94109.1"/>
    <property type="molecule type" value="Genomic_DNA"/>
</dbReference>
<keyword evidence="3" id="KW-1185">Reference proteome</keyword>
<accession>A0A1H3X3X4</accession>
<evidence type="ECO:0008006" key="4">
    <source>
        <dbReference type="Google" id="ProtNLM"/>
    </source>
</evidence>
<feature type="chain" id="PRO_5011473448" description="Thioredoxin" evidence="1">
    <location>
        <begin position="24"/>
        <end position="227"/>
    </location>
</feature>